<dbReference type="Proteomes" id="UP000005953">
    <property type="component" value="Unassembled WGS sequence"/>
</dbReference>
<proteinExistence type="predicted"/>
<gene>
    <name evidence="1" type="ORF">MED297_18703</name>
</gene>
<dbReference type="EMBL" id="AAOE01000011">
    <property type="protein sequence ID" value="EAR09347.1"/>
    <property type="molecule type" value="Genomic_DNA"/>
</dbReference>
<keyword evidence="2" id="KW-1185">Reference proteome</keyword>
<dbReference type="AlphaFoldDB" id="A4BF12"/>
<reference evidence="1 2" key="1">
    <citation type="submission" date="2006-02" db="EMBL/GenBank/DDBJ databases">
        <authorList>
            <person name="Pinhassi J."/>
            <person name="Pedros-Alio C."/>
            <person name="Ferriera S."/>
            <person name="Johnson J."/>
            <person name="Kravitz S."/>
            <person name="Halpern A."/>
            <person name="Remington K."/>
            <person name="Beeson K."/>
            <person name="Tran B."/>
            <person name="Rogers Y.-H."/>
            <person name="Friedman R."/>
            <person name="Venter J.C."/>
        </authorList>
    </citation>
    <scope>NUCLEOTIDE SEQUENCE [LARGE SCALE GENOMIC DNA]</scope>
    <source>
        <strain evidence="1 2">MED297</strain>
    </source>
</reference>
<sequence>MIVSAEKMSIYVIIPSLKQMIKKDE</sequence>
<dbReference type="HOGENOM" id="CLU_3419144_0_0_6"/>
<comment type="caution">
    <text evidence="1">The sequence shown here is derived from an EMBL/GenBank/DDBJ whole genome shotgun (WGS) entry which is preliminary data.</text>
</comment>
<organism evidence="1 2">
    <name type="scientific">Reinekea blandensis MED297</name>
    <dbReference type="NCBI Taxonomy" id="314283"/>
    <lineage>
        <taxon>Bacteria</taxon>
        <taxon>Pseudomonadati</taxon>
        <taxon>Pseudomonadota</taxon>
        <taxon>Gammaproteobacteria</taxon>
        <taxon>Oceanospirillales</taxon>
        <taxon>Saccharospirillaceae</taxon>
        <taxon>Reinekea</taxon>
    </lineage>
</organism>
<name>A4BF12_9GAMM</name>
<evidence type="ECO:0000313" key="1">
    <source>
        <dbReference type="EMBL" id="EAR09347.1"/>
    </source>
</evidence>
<evidence type="ECO:0000313" key="2">
    <source>
        <dbReference type="Proteomes" id="UP000005953"/>
    </source>
</evidence>
<accession>A4BF12</accession>
<protein>
    <submittedName>
        <fullName evidence="1">Uncharacterized protein</fullName>
    </submittedName>
</protein>